<accession>A0A820Q6C7</accession>
<gene>
    <name evidence="1" type="ORF">KXQ929_LOCUS51950</name>
</gene>
<sequence length="128" mass="14542">LLMNSSIDIAKITIETLKVLIEKYSLENIINMKQVDQLIEIYTKKSVRLNVVQPHEETSTTITVENKPVLQPPPNPLIERRRSSLNPATYITKRKGSQDLSLLGRPTNNSGTNNFSIQYVIVCHLELQ</sequence>
<dbReference type="EMBL" id="CAJOBB010026586">
    <property type="protein sequence ID" value="CAF4417008.1"/>
    <property type="molecule type" value="Genomic_DNA"/>
</dbReference>
<protein>
    <submittedName>
        <fullName evidence="1">Uncharacterized protein</fullName>
    </submittedName>
</protein>
<organism evidence="1 2">
    <name type="scientific">Adineta steineri</name>
    <dbReference type="NCBI Taxonomy" id="433720"/>
    <lineage>
        <taxon>Eukaryota</taxon>
        <taxon>Metazoa</taxon>
        <taxon>Spiralia</taxon>
        <taxon>Gnathifera</taxon>
        <taxon>Rotifera</taxon>
        <taxon>Eurotatoria</taxon>
        <taxon>Bdelloidea</taxon>
        <taxon>Adinetida</taxon>
        <taxon>Adinetidae</taxon>
        <taxon>Adineta</taxon>
    </lineage>
</organism>
<evidence type="ECO:0000313" key="1">
    <source>
        <dbReference type="EMBL" id="CAF4417008.1"/>
    </source>
</evidence>
<evidence type="ECO:0000313" key="2">
    <source>
        <dbReference type="Proteomes" id="UP000663868"/>
    </source>
</evidence>
<dbReference type="Proteomes" id="UP000663868">
    <property type="component" value="Unassembled WGS sequence"/>
</dbReference>
<reference evidence="1" key="1">
    <citation type="submission" date="2021-02" db="EMBL/GenBank/DDBJ databases">
        <authorList>
            <person name="Nowell W R."/>
        </authorList>
    </citation>
    <scope>NUCLEOTIDE SEQUENCE</scope>
</reference>
<name>A0A820Q6C7_9BILA</name>
<comment type="caution">
    <text evidence="1">The sequence shown here is derived from an EMBL/GenBank/DDBJ whole genome shotgun (WGS) entry which is preliminary data.</text>
</comment>
<dbReference type="AlphaFoldDB" id="A0A820Q6C7"/>
<proteinExistence type="predicted"/>
<feature type="non-terminal residue" evidence="1">
    <location>
        <position position="1"/>
    </location>
</feature>